<evidence type="ECO:0000256" key="6">
    <source>
        <dbReference type="ARBA" id="ARBA00022840"/>
    </source>
</evidence>
<feature type="transmembrane region" description="Helical" evidence="10">
    <location>
        <begin position="483"/>
        <end position="503"/>
    </location>
</feature>
<evidence type="ECO:0000313" key="12">
    <source>
        <dbReference type="EMBL" id="TQL34837.1"/>
    </source>
</evidence>
<dbReference type="InterPro" id="IPR000719">
    <property type="entry name" value="Prot_kinase_dom"/>
</dbReference>
<evidence type="ECO:0000256" key="4">
    <source>
        <dbReference type="ARBA" id="ARBA00022741"/>
    </source>
</evidence>
<evidence type="ECO:0000256" key="2">
    <source>
        <dbReference type="ARBA" id="ARBA00022527"/>
    </source>
</evidence>
<feature type="compositionally biased region" description="Low complexity" evidence="9">
    <location>
        <begin position="307"/>
        <end position="322"/>
    </location>
</feature>
<dbReference type="CDD" id="cd14014">
    <property type="entry name" value="STKc_PknB_like"/>
    <property type="match status" value="1"/>
</dbReference>
<accession>A0A542XG91</accession>
<name>A0A542XG91_9MICO</name>
<dbReference type="RefSeq" id="WP_142007182.1">
    <property type="nucleotide sequence ID" value="NZ_CAJTBP010000001.1"/>
</dbReference>
<dbReference type="PROSITE" id="PS50011">
    <property type="entry name" value="PROTEIN_KINASE_DOM"/>
    <property type="match status" value="1"/>
</dbReference>
<dbReference type="Proteomes" id="UP000318336">
    <property type="component" value="Unassembled WGS sequence"/>
</dbReference>
<dbReference type="Gene3D" id="3.30.200.20">
    <property type="entry name" value="Phosphorylase Kinase, domain 1"/>
    <property type="match status" value="1"/>
</dbReference>
<feature type="region of interest" description="Disordered" evidence="9">
    <location>
        <begin position="279"/>
        <end position="475"/>
    </location>
</feature>
<evidence type="ECO:0000313" key="13">
    <source>
        <dbReference type="Proteomes" id="UP000318336"/>
    </source>
</evidence>
<feature type="region of interest" description="Disordered" evidence="9">
    <location>
        <begin position="506"/>
        <end position="546"/>
    </location>
</feature>
<evidence type="ECO:0000256" key="3">
    <source>
        <dbReference type="ARBA" id="ARBA00022679"/>
    </source>
</evidence>
<dbReference type="InterPro" id="IPR011009">
    <property type="entry name" value="Kinase-like_dom_sf"/>
</dbReference>
<dbReference type="SMART" id="SM00220">
    <property type="entry name" value="S_TKc"/>
    <property type="match status" value="1"/>
</dbReference>
<dbReference type="InterPro" id="IPR008271">
    <property type="entry name" value="Ser/Thr_kinase_AS"/>
</dbReference>
<evidence type="ECO:0000256" key="5">
    <source>
        <dbReference type="ARBA" id="ARBA00022777"/>
    </source>
</evidence>
<keyword evidence="5 12" id="KW-0418">Kinase</keyword>
<gene>
    <name evidence="12" type="ORF">FB554_3018</name>
</gene>
<keyword evidence="6" id="KW-0067">ATP-binding</keyword>
<evidence type="ECO:0000256" key="10">
    <source>
        <dbReference type="SAM" id="Phobius"/>
    </source>
</evidence>
<protein>
    <recommendedName>
        <fullName evidence="1">non-specific serine/threonine protein kinase</fullName>
        <ecNumber evidence="1">2.7.11.1</ecNumber>
    </recommendedName>
</protein>
<keyword evidence="4" id="KW-0547">Nucleotide-binding</keyword>
<keyword evidence="3" id="KW-0808">Transferase</keyword>
<dbReference type="OrthoDB" id="9762169at2"/>
<keyword evidence="2 12" id="KW-0723">Serine/threonine-protein kinase</keyword>
<sequence>MSKHPTVGGSMGGRYTLTERIAAGGMGEVWQAKDDILGRSVALKVLKSGLTDETGFTERFRNEARLSAALTHGNIAQVYDYGEDDGTAYLVMEYVPGRPLSKLIEERAPMSPIDTVEIVAQAASALQAAHKNGLIHRDVKPANILIDPDGTAKLTDFGIARAADAVAMTKTGEVMGTAQYLAPEAAVGRPATGLSDVYALGVVAYEMLAGRRPFEADTAVALALAHVNEPPPPLPPYVPPTIRAVVHASLEKDPRRRPQSAAEFGRALRQALRDADRMGMLGAAPPRGPMGSQGPRALSPEQRAQRHPGPTSGPHSGPQGAPGRPPQGGPGQHGPRGPQSGPQPTGPHPAGPSGPQGRGPHSGPQPTGPVPAGGSGPQHRARMPGAVSGPQPTGPQPAGTSGPNRQHGGPHGQSGPQAQLRGGQSGPQSQVRSGPQQQLRSTSGPQQTQPVRRSGDGPGERSGQLGGSATATSTLGGISRGKLIAAGVALLALIAVVVLVIVLSQGGDDSPGGGNSPSNPVNTGPFETPFTPVSMPGDDVPDRSEA</sequence>
<feature type="compositionally biased region" description="Polar residues" evidence="9">
    <location>
        <begin position="426"/>
        <end position="451"/>
    </location>
</feature>
<dbReference type="EC" id="2.7.11.1" evidence="1"/>
<dbReference type="Gene3D" id="1.10.510.10">
    <property type="entry name" value="Transferase(Phosphotransferase) domain 1"/>
    <property type="match status" value="1"/>
</dbReference>
<keyword evidence="10" id="KW-0472">Membrane</keyword>
<dbReference type="GO" id="GO:0005524">
    <property type="term" value="F:ATP binding"/>
    <property type="evidence" value="ECO:0007669"/>
    <property type="project" value="UniProtKB-KW"/>
</dbReference>
<dbReference type="FunFam" id="3.30.200.20:FF:000035">
    <property type="entry name" value="Serine/threonine protein kinase Stk1"/>
    <property type="match status" value="1"/>
</dbReference>
<dbReference type="GO" id="GO:0004674">
    <property type="term" value="F:protein serine/threonine kinase activity"/>
    <property type="evidence" value="ECO:0007669"/>
    <property type="project" value="UniProtKB-KW"/>
</dbReference>
<evidence type="ECO:0000256" key="9">
    <source>
        <dbReference type="SAM" id="MobiDB-lite"/>
    </source>
</evidence>
<comment type="caution">
    <text evidence="12">The sequence shown here is derived from an EMBL/GenBank/DDBJ whole genome shotgun (WGS) entry which is preliminary data.</text>
</comment>
<dbReference type="Pfam" id="PF00069">
    <property type="entry name" value="Pkinase"/>
    <property type="match status" value="1"/>
</dbReference>
<evidence type="ECO:0000256" key="7">
    <source>
        <dbReference type="ARBA" id="ARBA00047899"/>
    </source>
</evidence>
<keyword evidence="10" id="KW-0812">Transmembrane</keyword>
<evidence type="ECO:0000256" key="8">
    <source>
        <dbReference type="ARBA" id="ARBA00048679"/>
    </source>
</evidence>
<dbReference type="PANTHER" id="PTHR43289">
    <property type="entry name" value="MITOGEN-ACTIVATED PROTEIN KINASE KINASE KINASE 20-RELATED"/>
    <property type="match status" value="1"/>
</dbReference>
<keyword evidence="13" id="KW-1185">Reference proteome</keyword>
<keyword evidence="10" id="KW-1133">Transmembrane helix</keyword>
<dbReference type="FunFam" id="1.10.510.10:FF:000021">
    <property type="entry name" value="Serine/threonine protein kinase"/>
    <property type="match status" value="1"/>
</dbReference>
<reference evidence="12 13" key="1">
    <citation type="submission" date="2019-06" db="EMBL/GenBank/DDBJ databases">
        <title>Sequencing the genomes of 1000 actinobacteria strains.</title>
        <authorList>
            <person name="Klenk H.-P."/>
        </authorList>
    </citation>
    <scope>NUCLEOTIDE SEQUENCE [LARGE SCALE GENOMIC DNA]</scope>
    <source>
        <strain evidence="12 13">DSM 24617</strain>
    </source>
</reference>
<dbReference type="GO" id="GO:0045717">
    <property type="term" value="P:negative regulation of fatty acid biosynthetic process"/>
    <property type="evidence" value="ECO:0007669"/>
    <property type="project" value="UniProtKB-ARBA"/>
</dbReference>
<feature type="domain" description="Protein kinase" evidence="11">
    <location>
        <begin position="15"/>
        <end position="272"/>
    </location>
</feature>
<dbReference type="PROSITE" id="PS00108">
    <property type="entry name" value="PROTEIN_KINASE_ST"/>
    <property type="match status" value="1"/>
</dbReference>
<comment type="catalytic activity">
    <reaction evidence="7">
        <text>L-threonyl-[protein] + ATP = O-phospho-L-threonyl-[protein] + ADP + H(+)</text>
        <dbReference type="Rhea" id="RHEA:46608"/>
        <dbReference type="Rhea" id="RHEA-COMP:11060"/>
        <dbReference type="Rhea" id="RHEA-COMP:11605"/>
        <dbReference type="ChEBI" id="CHEBI:15378"/>
        <dbReference type="ChEBI" id="CHEBI:30013"/>
        <dbReference type="ChEBI" id="CHEBI:30616"/>
        <dbReference type="ChEBI" id="CHEBI:61977"/>
        <dbReference type="ChEBI" id="CHEBI:456216"/>
        <dbReference type="EC" id="2.7.11.1"/>
    </reaction>
</comment>
<dbReference type="SUPFAM" id="SSF56112">
    <property type="entry name" value="Protein kinase-like (PK-like)"/>
    <property type="match status" value="1"/>
</dbReference>
<dbReference type="EMBL" id="VFOK01000001">
    <property type="protein sequence ID" value="TQL34837.1"/>
    <property type="molecule type" value="Genomic_DNA"/>
</dbReference>
<evidence type="ECO:0000259" key="11">
    <source>
        <dbReference type="PROSITE" id="PS50011"/>
    </source>
</evidence>
<comment type="catalytic activity">
    <reaction evidence="8">
        <text>L-seryl-[protein] + ATP = O-phospho-L-seryl-[protein] + ADP + H(+)</text>
        <dbReference type="Rhea" id="RHEA:17989"/>
        <dbReference type="Rhea" id="RHEA-COMP:9863"/>
        <dbReference type="Rhea" id="RHEA-COMP:11604"/>
        <dbReference type="ChEBI" id="CHEBI:15378"/>
        <dbReference type="ChEBI" id="CHEBI:29999"/>
        <dbReference type="ChEBI" id="CHEBI:30616"/>
        <dbReference type="ChEBI" id="CHEBI:83421"/>
        <dbReference type="ChEBI" id="CHEBI:456216"/>
        <dbReference type="EC" id="2.7.11.1"/>
    </reaction>
</comment>
<dbReference type="PANTHER" id="PTHR43289:SF6">
    <property type="entry name" value="SERINE_THREONINE-PROTEIN KINASE NEKL-3"/>
    <property type="match status" value="1"/>
</dbReference>
<dbReference type="AlphaFoldDB" id="A0A542XG91"/>
<proteinExistence type="predicted"/>
<feature type="compositionally biased region" description="Low complexity" evidence="9">
    <location>
        <begin position="388"/>
        <end position="419"/>
    </location>
</feature>
<evidence type="ECO:0000256" key="1">
    <source>
        <dbReference type="ARBA" id="ARBA00012513"/>
    </source>
</evidence>
<organism evidence="12 13">
    <name type="scientific">Barrientosiimonas humi</name>
    <dbReference type="NCBI Taxonomy" id="999931"/>
    <lineage>
        <taxon>Bacteria</taxon>
        <taxon>Bacillati</taxon>
        <taxon>Actinomycetota</taxon>
        <taxon>Actinomycetes</taxon>
        <taxon>Micrococcales</taxon>
        <taxon>Dermacoccaceae</taxon>
        <taxon>Barrientosiimonas</taxon>
    </lineage>
</organism>